<dbReference type="InterPro" id="IPR052718">
    <property type="entry name" value="NmrA-type_oxidoreductase"/>
</dbReference>
<gene>
    <name evidence="2" type="ORF">Aam_098_006</name>
</gene>
<proteinExistence type="predicted"/>
<evidence type="ECO:0000313" key="3">
    <source>
        <dbReference type="Proteomes" id="UP000032668"/>
    </source>
</evidence>
<organism evidence="2 3">
    <name type="scientific">Acidocella aminolytica 101 = DSM 11237</name>
    <dbReference type="NCBI Taxonomy" id="1120923"/>
    <lineage>
        <taxon>Bacteria</taxon>
        <taxon>Pseudomonadati</taxon>
        <taxon>Pseudomonadota</taxon>
        <taxon>Alphaproteobacteria</taxon>
        <taxon>Acetobacterales</taxon>
        <taxon>Acidocellaceae</taxon>
        <taxon>Acidocella</taxon>
    </lineage>
</organism>
<dbReference type="Proteomes" id="UP000032668">
    <property type="component" value="Unassembled WGS sequence"/>
</dbReference>
<dbReference type="STRING" id="1120923.SAMN02746095_03720"/>
<dbReference type="Gene3D" id="3.40.50.720">
    <property type="entry name" value="NAD(P)-binding Rossmann-like Domain"/>
    <property type="match status" value="1"/>
</dbReference>
<dbReference type="InterPro" id="IPR016040">
    <property type="entry name" value="NAD(P)-bd_dom"/>
</dbReference>
<keyword evidence="3" id="KW-1185">Reference proteome</keyword>
<accession>A0A0D6PL68</accession>
<dbReference type="PANTHER" id="PTHR47129:SF1">
    <property type="entry name" value="NMRA-LIKE DOMAIN-CONTAINING PROTEIN"/>
    <property type="match status" value="1"/>
</dbReference>
<dbReference type="AlphaFoldDB" id="A0A0D6PL68"/>
<dbReference type="CDD" id="cd05269">
    <property type="entry name" value="TMR_SDR_a"/>
    <property type="match status" value="1"/>
</dbReference>
<evidence type="ECO:0000313" key="2">
    <source>
        <dbReference type="EMBL" id="GAN81514.1"/>
    </source>
</evidence>
<evidence type="ECO:0000259" key="1">
    <source>
        <dbReference type="Pfam" id="PF13460"/>
    </source>
</evidence>
<name>A0A0D6PL68_9PROT</name>
<dbReference type="RefSeq" id="WP_241869439.1">
    <property type="nucleotide sequence ID" value="NZ_BANC01000096.1"/>
</dbReference>
<dbReference type="PANTHER" id="PTHR47129">
    <property type="entry name" value="QUINONE OXIDOREDUCTASE 2"/>
    <property type="match status" value="1"/>
</dbReference>
<sequence>MIYAVTGATGHLGRHVIAALLETLPASCIAALVRTPSKADDMAKKGVSIREAEYDKPETLLPALAGVDKLLLVASSKLGGRVAQHKAVIDAAKQANVRLIAYTSVLRADTSELAVAEEHRQTEALLGASGIPFVLLRNGWYTENYTFALPSVLQHGVVLGSAGEGRIASAARDDYAEAAAAVLTAKENQARIYELAGDVPFTMAELAAEISRQSGKRVVYRDMPEADYRASLVNAGLPECNAASFARSSAASRHGALFDDGHQLSSLIGRPTTSLHDVVSRALGGLGQRNDA</sequence>
<comment type="caution">
    <text evidence="2">The sequence shown here is derived from an EMBL/GenBank/DDBJ whole genome shotgun (WGS) entry which is preliminary data.</text>
</comment>
<dbReference type="SUPFAM" id="SSF51735">
    <property type="entry name" value="NAD(P)-binding Rossmann-fold domains"/>
    <property type="match status" value="1"/>
</dbReference>
<dbReference type="Gene3D" id="3.90.25.10">
    <property type="entry name" value="UDP-galactose 4-epimerase, domain 1"/>
    <property type="match status" value="1"/>
</dbReference>
<dbReference type="EMBL" id="BANC01000096">
    <property type="protein sequence ID" value="GAN81514.1"/>
    <property type="molecule type" value="Genomic_DNA"/>
</dbReference>
<dbReference type="InterPro" id="IPR036291">
    <property type="entry name" value="NAD(P)-bd_dom_sf"/>
</dbReference>
<reference evidence="2 3" key="1">
    <citation type="submission" date="2012-11" db="EMBL/GenBank/DDBJ databases">
        <title>Whole genome sequence of Acidocella aminolytica 101 = DSM 11237.</title>
        <authorList>
            <person name="Azuma Y."/>
            <person name="Higashiura N."/>
            <person name="Hirakawa H."/>
            <person name="Matsushita K."/>
        </authorList>
    </citation>
    <scope>NUCLEOTIDE SEQUENCE [LARGE SCALE GENOMIC DNA]</scope>
    <source>
        <strain evidence="3">101 / DSM 11237</strain>
    </source>
</reference>
<protein>
    <submittedName>
        <fullName evidence="2">Transcriptional regulator NmrA/oxidoreductase</fullName>
    </submittedName>
</protein>
<dbReference type="Pfam" id="PF13460">
    <property type="entry name" value="NAD_binding_10"/>
    <property type="match status" value="1"/>
</dbReference>
<feature type="domain" description="NAD(P)-binding" evidence="1">
    <location>
        <begin position="7"/>
        <end position="184"/>
    </location>
</feature>